<name>A0AAW2YQK3_9EUKA</name>
<sequence>MLLLSNVALGADREMISTANRTLTSIRQKKIESKQSLLVLDRICSSKSKVIKLEVEYNELFNARKVSFEKSQAEKLKAERLRKLSKNASHYKRKFAAERYLKKSIAADQSSKLYEKESETFKIKSDLTLKNLLKTRVLIDNLIQTAKHRSEVFFKRSKRAKKQARILEEQASDLINRYNEIKENAKYIRNKREIRLMYIQAKKLKRSAEMKKIESIKMMKASHSYKKLSAQLLSDVKKAKKCGSKPEHKVRRNKEHKHKHHHHHHHE</sequence>
<feature type="coiled-coil region" evidence="1">
    <location>
        <begin position="157"/>
        <end position="184"/>
    </location>
</feature>
<evidence type="ECO:0000313" key="4">
    <source>
        <dbReference type="Proteomes" id="UP001431209"/>
    </source>
</evidence>
<gene>
    <name evidence="3" type="ORF">AKO1_007663</name>
</gene>
<reference evidence="3 4" key="1">
    <citation type="submission" date="2024-03" db="EMBL/GenBank/DDBJ databases">
        <title>The Acrasis kona genome and developmental transcriptomes reveal deep origins of eukaryotic multicellular pathways.</title>
        <authorList>
            <person name="Sheikh S."/>
            <person name="Fu C.-J."/>
            <person name="Brown M.W."/>
            <person name="Baldauf S.L."/>
        </authorList>
    </citation>
    <scope>NUCLEOTIDE SEQUENCE [LARGE SCALE GENOMIC DNA]</scope>
    <source>
        <strain evidence="3 4">ATCC MYA-3509</strain>
    </source>
</reference>
<accession>A0AAW2YQK3</accession>
<evidence type="ECO:0000256" key="2">
    <source>
        <dbReference type="SAM" id="MobiDB-lite"/>
    </source>
</evidence>
<proteinExistence type="predicted"/>
<feature type="region of interest" description="Disordered" evidence="2">
    <location>
        <begin position="236"/>
        <end position="267"/>
    </location>
</feature>
<organism evidence="3 4">
    <name type="scientific">Acrasis kona</name>
    <dbReference type="NCBI Taxonomy" id="1008807"/>
    <lineage>
        <taxon>Eukaryota</taxon>
        <taxon>Discoba</taxon>
        <taxon>Heterolobosea</taxon>
        <taxon>Tetramitia</taxon>
        <taxon>Eutetramitia</taxon>
        <taxon>Acrasidae</taxon>
        <taxon>Acrasis</taxon>
    </lineage>
</organism>
<evidence type="ECO:0000313" key="3">
    <source>
        <dbReference type="EMBL" id="KAL0479495.1"/>
    </source>
</evidence>
<comment type="caution">
    <text evidence="3">The sequence shown here is derived from an EMBL/GenBank/DDBJ whole genome shotgun (WGS) entry which is preliminary data.</text>
</comment>
<protein>
    <submittedName>
        <fullName evidence="3">Uncharacterized protein</fullName>
    </submittedName>
</protein>
<keyword evidence="1" id="KW-0175">Coiled coil</keyword>
<feature type="compositionally biased region" description="Basic residues" evidence="2">
    <location>
        <begin position="238"/>
        <end position="267"/>
    </location>
</feature>
<dbReference type="Proteomes" id="UP001431209">
    <property type="component" value="Unassembled WGS sequence"/>
</dbReference>
<dbReference type="EMBL" id="JAOPGA020000568">
    <property type="protein sequence ID" value="KAL0479495.1"/>
    <property type="molecule type" value="Genomic_DNA"/>
</dbReference>
<keyword evidence="4" id="KW-1185">Reference proteome</keyword>
<dbReference type="AlphaFoldDB" id="A0AAW2YQK3"/>
<evidence type="ECO:0000256" key="1">
    <source>
        <dbReference type="SAM" id="Coils"/>
    </source>
</evidence>